<sequence length="515" mass="56179">MKKLLKFITVLIIGLITIISCQNDDVDTDVPSQRVIFTSEQSQANQIRVNTDLTFGDVSTGVVSRVWKFPEGVANVTESNSDVVKAIFTQVGEHNVTLSQVFEEDAFVDGELRGRELDTTIVVTVIEPIAIDLKANYINPDGTLGAALTISDNAENEVIASRAVRYTFDLVGEPLNIDWTIDGGDPETATGTNQVDVIYKRLGTYGINVDANTNRPAGQAIAAFSNLVKVIPSTDPVTLDGVQGKRDGTLALEFSREMDEATVVSDQFSINVENNGTPISATIQSVQVNPAERNILLVSLSGDQIYIDDTVSVSYTAGSLFTTDGVQADSFIDVPMDSFEQGENLLESTTIDYSFENSADDANWPYQFWGGKWELYDFSIDFSRARTGTRSGVVDMQANGGMIIAHTAGKLPIESGKTYEIGVWVFVENVGNTPAGSNNPDLRIYLRPSPDFGTGPNPEFSASFPTGEWVYSSILVTGNASEEKELLIRGDNEFNNMPIKIYMDDLFVSEVELRP</sequence>
<feature type="chain" id="PRO_5045516080" description="PKD domain-containing protein" evidence="1">
    <location>
        <begin position="24"/>
        <end position="515"/>
    </location>
</feature>
<feature type="signal peptide" evidence="1">
    <location>
        <begin position="1"/>
        <end position="23"/>
    </location>
</feature>
<gene>
    <name evidence="2" type="ORF">GCM10009430_02650</name>
</gene>
<evidence type="ECO:0000313" key="2">
    <source>
        <dbReference type="EMBL" id="GAA0712332.1"/>
    </source>
</evidence>
<protein>
    <recommendedName>
        <fullName evidence="4">PKD domain-containing protein</fullName>
    </recommendedName>
</protein>
<comment type="caution">
    <text evidence="2">The sequence shown here is derived from an EMBL/GenBank/DDBJ whole genome shotgun (WGS) entry which is preliminary data.</text>
</comment>
<name>A0ABN1IFV9_9FLAO</name>
<evidence type="ECO:0000313" key="3">
    <source>
        <dbReference type="Proteomes" id="UP001501758"/>
    </source>
</evidence>
<dbReference type="Proteomes" id="UP001501758">
    <property type="component" value="Unassembled WGS sequence"/>
</dbReference>
<keyword evidence="1" id="KW-0732">Signal</keyword>
<dbReference type="RefSeq" id="WP_343909744.1">
    <property type="nucleotide sequence ID" value="NZ_BAAAGE010000001.1"/>
</dbReference>
<organism evidence="2 3">
    <name type="scientific">Aquimarina litoralis</name>
    <dbReference type="NCBI Taxonomy" id="584605"/>
    <lineage>
        <taxon>Bacteria</taxon>
        <taxon>Pseudomonadati</taxon>
        <taxon>Bacteroidota</taxon>
        <taxon>Flavobacteriia</taxon>
        <taxon>Flavobacteriales</taxon>
        <taxon>Flavobacteriaceae</taxon>
        <taxon>Aquimarina</taxon>
    </lineage>
</organism>
<evidence type="ECO:0000256" key="1">
    <source>
        <dbReference type="SAM" id="SignalP"/>
    </source>
</evidence>
<evidence type="ECO:0008006" key="4">
    <source>
        <dbReference type="Google" id="ProtNLM"/>
    </source>
</evidence>
<dbReference type="Gene3D" id="2.60.120.260">
    <property type="entry name" value="Galactose-binding domain-like"/>
    <property type="match status" value="1"/>
</dbReference>
<dbReference type="PROSITE" id="PS51257">
    <property type="entry name" value="PROKAR_LIPOPROTEIN"/>
    <property type="match status" value="1"/>
</dbReference>
<reference evidence="2 3" key="1">
    <citation type="journal article" date="2019" name="Int. J. Syst. Evol. Microbiol.">
        <title>The Global Catalogue of Microorganisms (GCM) 10K type strain sequencing project: providing services to taxonomists for standard genome sequencing and annotation.</title>
        <authorList>
            <consortium name="The Broad Institute Genomics Platform"/>
            <consortium name="The Broad Institute Genome Sequencing Center for Infectious Disease"/>
            <person name="Wu L."/>
            <person name="Ma J."/>
        </authorList>
    </citation>
    <scope>NUCLEOTIDE SEQUENCE [LARGE SCALE GENOMIC DNA]</scope>
    <source>
        <strain evidence="2 3">JCM 15974</strain>
    </source>
</reference>
<dbReference type="EMBL" id="BAAAGE010000001">
    <property type="protein sequence ID" value="GAA0712332.1"/>
    <property type="molecule type" value="Genomic_DNA"/>
</dbReference>
<keyword evidence="3" id="KW-1185">Reference proteome</keyword>
<accession>A0ABN1IFV9</accession>
<proteinExistence type="predicted"/>